<dbReference type="PANTHER" id="PTHR30269">
    <property type="entry name" value="TRANSMEMBRANE PROTEIN YFCA"/>
    <property type="match status" value="1"/>
</dbReference>
<gene>
    <name evidence="9" type="ORF">LMG26411_03864</name>
</gene>
<feature type="transmembrane region" description="Helical" evidence="8">
    <location>
        <begin position="96"/>
        <end position="115"/>
    </location>
</feature>
<feature type="transmembrane region" description="Helical" evidence="8">
    <location>
        <begin position="228"/>
        <end position="248"/>
    </location>
</feature>
<feature type="transmembrane region" description="Helical" evidence="8">
    <location>
        <begin position="166"/>
        <end position="184"/>
    </location>
</feature>
<dbReference type="EMBL" id="CAJPVI010000023">
    <property type="protein sequence ID" value="CAG2151019.1"/>
    <property type="molecule type" value="Genomic_DNA"/>
</dbReference>
<comment type="subcellular location">
    <subcellularLocation>
        <location evidence="1 8">Cell membrane</location>
        <topology evidence="1 8">Multi-pass membrane protein</topology>
    </subcellularLocation>
</comment>
<evidence type="ECO:0000313" key="9">
    <source>
        <dbReference type="EMBL" id="CAG2151019.1"/>
    </source>
</evidence>
<feature type="transmembrane region" description="Helical" evidence="8">
    <location>
        <begin position="71"/>
        <end position="90"/>
    </location>
</feature>
<evidence type="ECO:0000256" key="2">
    <source>
        <dbReference type="ARBA" id="ARBA00009142"/>
    </source>
</evidence>
<reference evidence="9 10" key="1">
    <citation type="submission" date="2021-03" db="EMBL/GenBank/DDBJ databases">
        <authorList>
            <person name="Peeters C."/>
        </authorList>
    </citation>
    <scope>NUCLEOTIDE SEQUENCE [LARGE SCALE GENOMIC DNA]</scope>
    <source>
        <strain evidence="9 10">LMG 26411</strain>
    </source>
</reference>
<dbReference type="InterPro" id="IPR002781">
    <property type="entry name" value="TM_pro_TauE-like"/>
</dbReference>
<keyword evidence="10" id="KW-1185">Reference proteome</keyword>
<keyword evidence="3" id="KW-0813">Transport</keyword>
<keyword evidence="7 8" id="KW-0472">Membrane</keyword>
<keyword evidence="5 8" id="KW-0812">Transmembrane</keyword>
<evidence type="ECO:0000256" key="5">
    <source>
        <dbReference type="ARBA" id="ARBA00022692"/>
    </source>
</evidence>
<evidence type="ECO:0000256" key="7">
    <source>
        <dbReference type="ARBA" id="ARBA00023136"/>
    </source>
</evidence>
<accession>A0ABN7Q077</accession>
<evidence type="ECO:0000256" key="1">
    <source>
        <dbReference type="ARBA" id="ARBA00004651"/>
    </source>
</evidence>
<keyword evidence="4 8" id="KW-1003">Cell membrane</keyword>
<feature type="transmembrane region" description="Helical" evidence="8">
    <location>
        <begin position="42"/>
        <end position="62"/>
    </location>
</feature>
<comment type="caution">
    <text evidence="9">The sequence shown here is derived from an EMBL/GenBank/DDBJ whole genome shotgun (WGS) entry which is preliminary data.</text>
</comment>
<dbReference type="PANTHER" id="PTHR30269:SF37">
    <property type="entry name" value="MEMBRANE TRANSPORTER PROTEIN"/>
    <property type="match status" value="1"/>
</dbReference>
<dbReference type="Proteomes" id="UP000672657">
    <property type="component" value="Unassembled WGS sequence"/>
</dbReference>
<evidence type="ECO:0000256" key="8">
    <source>
        <dbReference type="RuleBase" id="RU363041"/>
    </source>
</evidence>
<keyword evidence="6 8" id="KW-1133">Transmembrane helix</keyword>
<dbReference type="InterPro" id="IPR052017">
    <property type="entry name" value="TSUP"/>
</dbReference>
<feature type="transmembrane region" description="Helical" evidence="8">
    <location>
        <begin position="196"/>
        <end position="216"/>
    </location>
</feature>
<sequence length="250" mass="26181">MDSTLIIVILGAAVAGFVQGLSGFAFGMVAMSFWAWTIEPRMASAMTVFGALTGQLLAAFSVRRGLSLRRLWPFVAGGLVGIPIGVAILPALNAQLFKAVFGAFLTLWCPVMLMARRLPAITHGGRLADGVAGAAGGVMGGIGGFTGVIPTLWCTLRGFDKDEQRAVIQNFNLATLAVTMATYVGKGIVTREMLPMFLVVAPAMLVPTVLGTRVYLGISEATFRKIVLTLLTASGVVLLASSLPGLLVRP</sequence>
<dbReference type="Pfam" id="PF01925">
    <property type="entry name" value="TauE"/>
    <property type="match status" value="1"/>
</dbReference>
<protein>
    <recommendedName>
        <fullName evidence="8">Probable membrane transporter protein</fullName>
    </recommendedName>
</protein>
<organism evidence="9 10">
    <name type="scientific">Cupriavidus numazuensis</name>
    <dbReference type="NCBI Taxonomy" id="221992"/>
    <lineage>
        <taxon>Bacteria</taxon>
        <taxon>Pseudomonadati</taxon>
        <taxon>Pseudomonadota</taxon>
        <taxon>Betaproteobacteria</taxon>
        <taxon>Burkholderiales</taxon>
        <taxon>Burkholderiaceae</taxon>
        <taxon>Cupriavidus</taxon>
    </lineage>
</organism>
<feature type="transmembrane region" description="Helical" evidence="8">
    <location>
        <begin position="7"/>
        <end position="36"/>
    </location>
</feature>
<proteinExistence type="inferred from homology"/>
<comment type="similarity">
    <text evidence="2 8">Belongs to the 4-toluene sulfonate uptake permease (TSUP) (TC 2.A.102) family.</text>
</comment>
<evidence type="ECO:0000313" key="10">
    <source>
        <dbReference type="Proteomes" id="UP000672657"/>
    </source>
</evidence>
<name>A0ABN7Q077_9BURK</name>
<evidence type="ECO:0000256" key="4">
    <source>
        <dbReference type="ARBA" id="ARBA00022475"/>
    </source>
</evidence>
<dbReference type="RefSeq" id="WP_211954870.1">
    <property type="nucleotide sequence ID" value="NZ_CAJPVI010000023.1"/>
</dbReference>
<evidence type="ECO:0000256" key="3">
    <source>
        <dbReference type="ARBA" id="ARBA00022448"/>
    </source>
</evidence>
<feature type="transmembrane region" description="Helical" evidence="8">
    <location>
        <begin position="127"/>
        <end position="146"/>
    </location>
</feature>
<evidence type="ECO:0000256" key="6">
    <source>
        <dbReference type="ARBA" id="ARBA00022989"/>
    </source>
</evidence>